<dbReference type="AlphaFoldDB" id="A0A9Q1DEX3"/>
<evidence type="ECO:0000313" key="3">
    <source>
        <dbReference type="Proteomes" id="UP001152803"/>
    </source>
</evidence>
<name>A0A9Q1DEX3_CONCO</name>
<dbReference type="PANTHER" id="PTHR16165:SF3">
    <property type="entry name" value="NXPE FAMILY MEMBER 1"/>
    <property type="match status" value="1"/>
</dbReference>
<reference evidence="2" key="1">
    <citation type="journal article" date="2023" name="Science">
        <title>Genome structures resolve the early diversification of teleost fishes.</title>
        <authorList>
            <person name="Parey E."/>
            <person name="Louis A."/>
            <person name="Montfort J."/>
            <person name="Bouchez O."/>
            <person name="Roques C."/>
            <person name="Iampietro C."/>
            <person name="Lluch J."/>
            <person name="Castinel A."/>
            <person name="Donnadieu C."/>
            <person name="Desvignes T."/>
            <person name="Floi Bucao C."/>
            <person name="Jouanno E."/>
            <person name="Wen M."/>
            <person name="Mejri S."/>
            <person name="Dirks R."/>
            <person name="Jansen H."/>
            <person name="Henkel C."/>
            <person name="Chen W.J."/>
            <person name="Zahm M."/>
            <person name="Cabau C."/>
            <person name="Klopp C."/>
            <person name="Thompson A.W."/>
            <person name="Robinson-Rechavi M."/>
            <person name="Braasch I."/>
            <person name="Lecointre G."/>
            <person name="Bobe J."/>
            <person name="Postlethwait J.H."/>
            <person name="Berthelot C."/>
            <person name="Roest Crollius H."/>
            <person name="Guiguen Y."/>
        </authorList>
    </citation>
    <scope>NUCLEOTIDE SEQUENCE</scope>
    <source>
        <strain evidence="2">Concon-B</strain>
    </source>
</reference>
<dbReference type="InterPro" id="IPR014756">
    <property type="entry name" value="Ig_E-set"/>
</dbReference>
<dbReference type="PANTHER" id="PTHR16165">
    <property type="entry name" value="NXPE FAMILY MEMBER"/>
    <property type="match status" value="1"/>
</dbReference>
<gene>
    <name evidence="2" type="ORF">COCON_G00136130</name>
</gene>
<dbReference type="InterPro" id="IPR026845">
    <property type="entry name" value="NXPH/NXPE"/>
</dbReference>
<dbReference type="Pfam" id="PF06312">
    <property type="entry name" value="Neurexophilin"/>
    <property type="match status" value="1"/>
</dbReference>
<keyword evidence="1" id="KW-1133">Transmembrane helix</keyword>
<dbReference type="Gene3D" id="2.60.40.10">
    <property type="entry name" value="Immunoglobulins"/>
    <property type="match status" value="1"/>
</dbReference>
<dbReference type="EMBL" id="JAFJMO010000009">
    <property type="protein sequence ID" value="KAJ8268441.1"/>
    <property type="molecule type" value="Genomic_DNA"/>
</dbReference>
<protein>
    <submittedName>
        <fullName evidence="2">Uncharacterized protein</fullName>
    </submittedName>
</protein>
<accession>A0A9Q1DEX3</accession>
<comment type="caution">
    <text evidence="2">The sequence shown here is derived from an EMBL/GenBank/DDBJ whole genome shotgun (WGS) entry which is preliminary data.</text>
</comment>
<feature type="transmembrane region" description="Helical" evidence="1">
    <location>
        <begin position="32"/>
        <end position="51"/>
    </location>
</feature>
<sequence>MERPGQSTAPDLPSAEMHCVGKQACKYSRKKVIFICAIFFFSMYLCKQYGWTSIWEQFNTPHKEMTVDEVILSLAWAPSTSNFTSFNNSSSAEHSLVRLEQPRAHYCVGDTLNVLVEMRNYAGHPKAYGGDFILARIYSPNLKAGASGDVTDFFNGSYRVRFRLFWPGEVQVSVRLIHSSESVKILQRDWMHDYSKATHMGTFISGGKKGDV</sequence>
<dbReference type="OrthoDB" id="2112051at2759"/>
<keyword evidence="3" id="KW-1185">Reference proteome</keyword>
<dbReference type="InterPro" id="IPR013783">
    <property type="entry name" value="Ig-like_fold"/>
</dbReference>
<dbReference type="Proteomes" id="UP001152803">
    <property type="component" value="Unassembled WGS sequence"/>
</dbReference>
<dbReference type="GO" id="GO:0007399">
    <property type="term" value="P:nervous system development"/>
    <property type="evidence" value="ECO:0007669"/>
    <property type="project" value="UniProtKB-ARBA"/>
</dbReference>
<keyword evidence="1" id="KW-0812">Transmembrane</keyword>
<organism evidence="2 3">
    <name type="scientific">Conger conger</name>
    <name type="common">Conger eel</name>
    <name type="synonym">Muraena conger</name>
    <dbReference type="NCBI Taxonomy" id="82655"/>
    <lineage>
        <taxon>Eukaryota</taxon>
        <taxon>Metazoa</taxon>
        <taxon>Chordata</taxon>
        <taxon>Craniata</taxon>
        <taxon>Vertebrata</taxon>
        <taxon>Euteleostomi</taxon>
        <taxon>Actinopterygii</taxon>
        <taxon>Neopterygii</taxon>
        <taxon>Teleostei</taxon>
        <taxon>Anguilliformes</taxon>
        <taxon>Congridae</taxon>
        <taxon>Conger</taxon>
    </lineage>
</organism>
<dbReference type="SUPFAM" id="SSF81296">
    <property type="entry name" value="E set domains"/>
    <property type="match status" value="1"/>
</dbReference>
<proteinExistence type="predicted"/>
<keyword evidence="1" id="KW-0472">Membrane</keyword>
<evidence type="ECO:0000256" key="1">
    <source>
        <dbReference type="SAM" id="Phobius"/>
    </source>
</evidence>
<evidence type="ECO:0000313" key="2">
    <source>
        <dbReference type="EMBL" id="KAJ8268441.1"/>
    </source>
</evidence>